<dbReference type="InterPro" id="IPR019920">
    <property type="entry name" value="F420-binding_dom_put"/>
</dbReference>
<dbReference type="NCBIfam" id="TIGR03618">
    <property type="entry name" value="Rv1155_F420"/>
    <property type="match status" value="1"/>
</dbReference>
<dbReference type="InterPro" id="IPR011576">
    <property type="entry name" value="Pyridox_Oxase_N"/>
</dbReference>
<dbReference type="GO" id="GO:0005829">
    <property type="term" value="C:cytosol"/>
    <property type="evidence" value="ECO:0007669"/>
    <property type="project" value="TreeGrafter"/>
</dbReference>
<proteinExistence type="predicted"/>
<dbReference type="PANTHER" id="PTHR35176">
    <property type="entry name" value="HEME OXYGENASE HI_0854-RELATED"/>
    <property type="match status" value="1"/>
</dbReference>
<gene>
    <name evidence="3" type="ORF">METZ01_LOCUS70469</name>
</gene>
<dbReference type="PANTHER" id="PTHR35176:SF6">
    <property type="entry name" value="HEME OXYGENASE HI_0854-RELATED"/>
    <property type="match status" value="1"/>
</dbReference>
<sequence length="145" mass="16561">MEKILVHITAEVQEFLEKPLISTLATIDESGAPRTRAIWHDWSSEQGLLLFTHTSSTKWQHILRDPRVSLCVDDSETPYRSVTVDGHVETVTNQSSLLFPTVSRMSRKYYGLEEGAQFAETYRNVDDCTVVLFRITIVRITVQGF</sequence>
<dbReference type="InterPro" id="IPR052019">
    <property type="entry name" value="F420H2_bilvrd_red/Heme_oxyg"/>
</dbReference>
<evidence type="ECO:0000313" key="3">
    <source>
        <dbReference type="EMBL" id="SVA17615.1"/>
    </source>
</evidence>
<organism evidence="3">
    <name type="scientific">marine metagenome</name>
    <dbReference type="NCBI Taxonomy" id="408172"/>
    <lineage>
        <taxon>unclassified sequences</taxon>
        <taxon>metagenomes</taxon>
        <taxon>ecological metagenomes</taxon>
    </lineage>
</organism>
<dbReference type="SUPFAM" id="SSF50475">
    <property type="entry name" value="FMN-binding split barrel"/>
    <property type="match status" value="1"/>
</dbReference>
<dbReference type="GO" id="GO:0016627">
    <property type="term" value="F:oxidoreductase activity, acting on the CH-CH group of donors"/>
    <property type="evidence" value="ECO:0007669"/>
    <property type="project" value="TreeGrafter"/>
</dbReference>
<dbReference type="GO" id="GO:0070967">
    <property type="term" value="F:coenzyme F420 binding"/>
    <property type="evidence" value="ECO:0007669"/>
    <property type="project" value="TreeGrafter"/>
</dbReference>
<name>A0A381TNI0_9ZZZZ</name>
<accession>A0A381TNI0</accession>
<reference evidence="3" key="1">
    <citation type="submission" date="2018-05" db="EMBL/GenBank/DDBJ databases">
        <authorList>
            <person name="Lanie J.A."/>
            <person name="Ng W.-L."/>
            <person name="Kazmierczak K.M."/>
            <person name="Andrzejewski T.M."/>
            <person name="Davidsen T.M."/>
            <person name="Wayne K.J."/>
            <person name="Tettelin H."/>
            <person name="Glass J.I."/>
            <person name="Rusch D."/>
            <person name="Podicherti R."/>
            <person name="Tsui H.-C.T."/>
            <person name="Winkler M.E."/>
        </authorList>
    </citation>
    <scope>NUCLEOTIDE SEQUENCE</scope>
</reference>
<evidence type="ECO:0000259" key="2">
    <source>
        <dbReference type="Pfam" id="PF01243"/>
    </source>
</evidence>
<dbReference type="Gene3D" id="2.30.110.10">
    <property type="entry name" value="Electron Transport, Fmn-binding Protein, Chain A"/>
    <property type="match status" value="1"/>
</dbReference>
<dbReference type="AlphaFoldDB" id="A0A381TNI0"/>
<dbReference type="Pfam" id="PF01243">
    <property type="entry name" value="PNPOx_N"/>
    <property type="match status" value="1"/>
</dbReference>
<dbReference type="InterPro" id="IPR012349">
    <property type="entry name" value="Split_barrel_FMN-bd"/>
</dbReference>
<dbReference type="EMBL" id="UINC01004893">
    <property type="protein sequence ID" value="SVA17615.1"/>
    <property type="molecule type" value="Genomic_DNA"/>
</dbReference>
<feature type="domain" description="Pyridoxamine 5'-phosphate oxidase N-terminal" evidence="2">
    <location>
        <begin position="8"/>
        <end position="125"/>
    </location>
</feature>
<evidence type="ECO:0000256" key="1">
    <source>
        <dbReference type="ARBA" id="ARBA00023002"/>
    </source>
</evidence>
<protein>
    <recommendedName>
        <fullName evidence="2">Pyridoxamine 5'-phosphate oxidase N-terminal domain-containing protein</fullName>
    </recommendedName>
</protein>
<keyword evidence="1" id="KW-0560">Oxidoreductase</keyword>